<dbReference type="PANTHER" id="PTHR41247">
    <property type="entry name" value="HTH-TYPE TRANSCRIPTIONAL REPRESSOR YCNK"/>
    <property type="match status" value="1"/>
</dbReference>
<keyword evidence="1" id="KW-0732">Signal</keyword>
<evidence type="ECO:0000313" key="3">
    <source>
        <dbReference type="Proteomes" id="UP000267841"/>
    </source>
</evidence>
<accession>A0A497XMZ7</accession>
<sequence>MKRVALLLGLLAAFVFSFAQPKDPPKGAKCVVCGMDVNMMPKFTSQLKLKDGKYVYTESPKHAIQYYLKNKDRVAELWVRDFSSGKWIDGRHAYYVPVDEGPMGPDIVAFRSLVEAKKFAKGKKVFKFRDIDAEFLKHLDMGHMH</sequence>
<proteinExistence type="predicted"/>
<feature type="chain" id="PRO_5019726413" evidence="1">
    <location>
        <begin position="20"/>
        <end position="145"/>
    </location>
</feature>
<reference evidence="2 3" key="1">
    <citation type="submission" date="2018-10" db="EMBL/GenBank/DDBJ databases">
        <title>Genomic Encyclopedia of Archaeal and Bacterial Type Strains, Phase II (KMG-II): from individual species to whole genera.</title>
        <authorList>
            <person name="Goeker M."/>
        </authorList>
    </citation>
    <scope>NUCLEOTIDE SEQUENCE [LARGE SCALE GENOMIC DNA]</scope>
    <source>
        <strain evidence="2 3">DSM 16510</strain>
    </source>
</reference>
<dbReference type="EMBL" id="RCCJ01000001">
    <property type="protein sequence ID" value="RLJ70326.1"/>
    <property type="molecule type" value="Genomic_DNA"/>
</dbReference>
<feature type="signal peptide" evidence="1">
    <location>
        <begin position="1"/>
        <end position="19"/>
    </location>
</feature>
<comment type="caution">
    <text evidence="2">The sequence shown here is derived from an EMBL/GenBank/DDBJ whole genome shotgun (WGS) entry which is preliminary data.</text>
</comment>
<dbReference type="PANTHER" id="PTHR41247:SF1">
    <property type="entry name" value="HTH-TYPE TRANSCRIPTIONAL REPRESSOR YCNK"/>
    <property type="match status" value="1"/>
</dbReference>
<name>A0A497XMZ7_9AQUI</name>
<protein>
    <submittedName>
        <fullName evidence="2">Nitrous oxide reductase accessory protein NosL</fullName>
    </submittedName>
</protein>
<dbReference type="RefSeq" id="WP_121009770.1">
    <property type="nucleotide sequence ID" value="NZ_RCCJ01000001.1"/>
</dbReference>
<gene>
    <name evidence="2" type="ORF">BCF55_0594</name>
</gene>
<dbReference type="SUPFAM" id="SSF160387">
    <property type="entry name" value="NosL/MerB-like"/>
    <property type="match status" value="1"/>
</dbReference>
<dbReference type="Pfam" id="PF05573">
    <property type="entry name" value="NosL"/>
    <property type="match status" value="1"/>
</dbReference>
<keyword evidence="3" id="KW-1185">Reference proteome</keyword>
<evidence type="ECO:0000256" key="1">
    <source>
        <dbReference type="SAM" id="SignalP"/>
    </source>
</evidence>
<dbReference type="OrthoDB" id="2454527at2"/>
<organism evidence="2 3">
    <name type="scientific">Hydrogenivirga caldilitoris</name>
    <dbReference type="NCBI Taxonomy" id="246264"/>
    <lineage>
        <taxon>Bacteria</taxon>
        <taxon>Pseudomonadati</taxon>
        <taxon>Aquificota</taxon>
        <taxon>Aquificia</taxon>
        <taxon>Aquificales</taxon>
        <taxon>Aquificaceae</taxon>
        <taxon>Hydrogenivirga</taxon>
    </lineage>
</organism>
<dbReference type="AlphaFoldDB" id="A0A497XMZ7"/>
<evidence type="ECO:0000313" key="2">
    <source>
        <dbReference type="EMBL" id="RLJ70326.1"/>
    </source>
</evidence>
<dbReference type="Proteomes" id="UP000267841">
    <property type="component" value="Unassembled WGS sequence"/>
</dbReference>
<dbReference type="InterPro" id="IPR008719">
    <property type="entry name" value="N2O_reductase_NosL"/>
</dbReference>